<gene>
    <name evidence="2" type="primary">YLPM1_1</name>
    <name evidence="2" type="ORF">CEXT_676261</name>
</gene>
<reference evidence="2 3" key="1">
    <citation type="submission" date="2021-06" db="EMBL/GenBank/DDBJ databases">
        <title>Caerostris extrusa draft genome.</title>
        <authorList>
            <person name="Kono N."/>
            <person name="Arakawa K."/>
        </authorList>
    </citation>
    <scope>NUCLEOTIDE SEQUENCE [LARGE SCALE GENOMIC DNA]</scope>
</reference>
<name>A0AAV4WNU3_CAEEX</name>
<dbReference type="AlphaFoldDB" id="A0AAV4WNU3"/>
<organism evidence="2 3">
    <name type="scientific">Caerostris extrusa</name>
    <name type="common">Bark spider</name>
    <name type="synonym">Caerostris bankana</name>
    <dbReference type="NCBI Taxonomy" id="172846"/>
    <lineage>
        <taxon>Eukaryota</taxon>
        <taxon>Metazoa</taxon>
        <taxon>Ecdysozoa</taxon>
        <taxon>Arthropoda</taxon>
        <taxon>Chelicerata</taxon>
        <taxon>Arachnida</taxon>
        <taxon>Araneae</taxon>
        <taxon>Araneomorphae</taxon>
        <taxon>Entelegynae</taxon>
        <taxon>Araneoidea</taxon>
        <taxon>Araneidae</taxon>
        <taxon>Caerostris</taxon>
    </lineage>
</organism>
<comment type="caution">
    <text evidence="2">The sequence shown here is derived from an EMBL/GenBank/DDBJ whole genome shotgun (WGS) entry which is preliminary data.</text>
</comment>
<keyword evidence="3" id="KW-1185">Reference proteome</keyword>
<evidence type="ECO:0000313" key="2">
    <source>
        <dbReference type="EMBL" id="GIY84595.1"/>
    </source>
</evidence>
<evidence type="ECO:0000256" key="1">
    <source>
        <dbReference type="SAM" id="MobiDB-lite"/>
    </source>
</evidence>
<feature type="region of interest" description="Disordered" evidence="1">
    <location>
        <begin position="73"/>
        <end position="109"/>
    </location>
</feature>
<protein>
    <submittedName>
        <fullName evidence="2">Uncharacterized protein</fullName>
    </submittedName>
</protein>
<feature type="compositionally biased region" description="Polar residues" evidence="1">
    <location>
        <begin position="74"/>
        <end position="101"/>
    </location>
</feature>
<proteinExistence type="predicted"/>
<dbReference type="Proteomes" id="UP001054945">
    <property type="component" value="Unassembled WGS sequence"/>
</dbReference>
<evidence type="ECO:0000313" key="3">
    <source>
        <dbReference type="Proteomes" id="UP001054945"/>
    </source>
</evidence>
<accession>A0AAV4WNU3</accession>
<dbReference type="EMBL" id="BPLR01016531">
    <property type="protein sequence ID" value="GIY84595.1"/>
    <property type="molecule type" value="Genomic_DNA"/>
</dbReference>
<sequence length="143" mass="15785">MYQAWQWGGTTAAASPTTAGYVQPAGTGQVATPQWPANYNQYAAVTPEMQQQWVAWASQAQYAYGGAMPVAGQVPTTTANPFSNYPDSQSQSTESNTQASSEKPKNSSDEGKSILYFGWTWINKKQEKFHNQLFPHVSILEIW</sequence>